<dbReference type="STRING" id="1042163.BRLA_c035810"/>
<dbReference type="EMBL" id="CP007806">
    <property type="protein sequence ID" value="AIG27893.1"/>
    <property type="molecule type" value="Genomic_DNA"/>
</dbReference>
<proteinExistence type="predicted"/>
<dbReference type="eggNOG" id="COG2226">
    <property type="taxonomic scope" value="Bacteria"/>
</dbReference>
<keyword evidence="2" id="KW-0489">Methyltransferase</keyword>
<dbReference type="GO" id="GO:0008757">
    <property type="term" value="F:S-adenosylmethionine-dependent methyltransferase activity"/>
    <property type="evidence" value="ECO:0007669"/>
    <property type="project" value="InterPro"/>
</dbReference>
<accession>A0A075R9H7</accession>
<organism evidence="2 3">
    <name type="scientific">Brevibacillus laterosporus LMG 15441</name>
    <dbReference type="NCBI Taxonomy" id="1042163"/>
    <lineage>
        <taxon>Bacteria</taxon>
        <taxon>Bacillati</taxon>
        <taxon>Bacillota</taxon>
        <taxon>Bacilli</taxon>
        <taxon>Bacillales</taxon>
        <taxon>Paenibacillaceae</taxon>
        <taxon>Brevibacillus</taxon>
    </lineage>
</organism>
<dbReference type="AlphaFoldDB" id="A0A075R9H7"/>
<dbReference type="Gene3D" id="3.40.50.150">
    <property type="entry name" value="Vaccinia Virus protein VP39"/>
    <property type="match status" value="1"/>
</dbReference>
<reference evidence="2 3" key="1">
    <citation type="journal article" date="2011" name="J. Bacteriol.">
        <title>Genome sequence of Brevibacillus laterosporus LMG 15441, a pathogen of invertebrates.</title>
        <authorList>
            <person name="Djukic M."/>
            <person name="Poehlein A."/>
            <person name="Thurmer A."/>
            <person name="Daniel R."/>
        </authorList>
    </citation>
    <scope>NUCLEOTIDE SEQUENCE [LARGE SCALE GENOMIC DNA]</scope>
    <source>
        <strain evidence="2 3">LMG 15441</strain>
    </source>
</reference>
<protein>
    <submittedName>
        <fullName evidence="2">Methyltransferase domain protein</fullName>
    </submittedName>
</protein>
<dbReference type="RefSeq" id="WP_003336588.1">
    <property type="nucleotide sequence ID" value="NZ_CP007806.1"/>
</dbReference>
<gene>
    <name evidence="2" type="ORF">BRLA_c035810</name>
</gene>
<name>A0A075R9H7_BRELA</name>
<keyword evidence="3" id="KW-1185">Reference proteome</keyword>
<dbReference type="SUPFAM" id="SSF53335">
    <property type="entry name" value="S-adenosyl-L-methionine-dependent methyltransferases"/>
    <property type="match status" value="1"/>
</dbReference>
<evidence type="ECO:0000313" key="3">
    <source>
        <dbReference type="Proteomes" id="UP000005850"/>
    </source>
</evidence>
<feature type="domain" description="Methyltransferase type 11" evidence="1">
    <location>
        <begin position="64"/>
        <end position="109"/>
    </location>
</feature>
<dbReference type="InterPro" id="IPR013216">
    <property type="entry name" value="Methyltransf_11"/>
</dbReference>
<keyword evidence="2" id="KW-0808">Transferase</keyword>
<dbReference type="Pfam" id="PF08241">
    <property type="entry name" value="Methyltransf_11"/>
    <property type="match status" value="1"/>
</dbReference>
<sequence length="187" mass="21331">MRFCIKHFVRLCSEELPLLDPIYEFGSFQVPSQEIFADLRPFFPGRTYIGCDMREGPGVDQILNLHNIDLPDETAGSVLSLDTFEHVEYPRKAIEECYRILKPNGVCVISSVLDFPIHDYPSDYWRFTPEGFKSLLQAFETVIVESLGNPEFPHTIVGIGVKGPLAGDIKERLLEKLSHWKRTSDIT</sequence>
<evidence type="ECO:0000313" key="2">
    <source>
        <dbReference type="EMBL" id="AIG27893.1"/>
    </source>
</evidence>
<dbReference type="InterPro" id="IPR029063">
    <property type="entry name" value="SAM-dependent_MTases_sf"/>
</dbReference>
<dbReference type="GO" id="GO:0032259">
    <property type="term" value="P:methylation"/>
    <property type="evidence" value="ECO:0007669"/>
    <property type="project" value="UniProtKB-KW"/>
</dbReference>
<dbReference type="KEGG" id="blr:BRLA_c035810"/>
<dbReference type="HOGENOM" id="CLU_1243037_0_0_9"/>
<dbReference type="Proteomes" id="UP000005850">
    <property type="component" value="Chromosome"/>
</dbReference>
<evidence type="ECO:0000259" key="1">
    <source>
        <dbReference type="Pfam" id="PF08241"/>
    </source>
</evidence>